<proteinExistence type="predicted"/>
<dbReference type="Pfam" id="PF06114">
    <property type="entry name" value="Peptidase_M78"/>
    <property type="match status" value="1"/>
</dbReference>
<protein>
    <submittedName>
        <fullName evidence="2">ImmA/IrrE family metallo-endopeptidase</fullName>
    </submittedName>
</protein>
<keyword evidence="3" id="KW-1185">Reference proteome</keyword>
<dbReference type="InterPro" id="IPR010359">
    <property type="entry name" value="IrrE_HExxH"/>
</dbReference>
<dbReference type="Proteomes" id="UP001220377">
    <property type="component" value="Chromosome"/>
</dbReference>
<sequence>MNDFLIRVLNYGFAHGVAYEATTLLSPVTPCAANPKRNRIVINLMFHNQQQLPFQAAHEIQHVLNHDEGVLYFHPTTKTAMESAANRGAVDILVPMYFDGIDPEDANVTRFMEAFAIPGNLTDTCTEAIRVWYTKRGE</sequence>
<name>A0ABY7WQD5_9LACO</name>
<dbReference type="Gene3D" id="1.10.10.2910">
    <property type="match status" value="1"/>
</dbReference>
<accession>A0ABY7WQD5</accession>
<feature type="domain" description="IrrE N-terminal-like" evidence="1">
    <location>
        <begin position="36"/>
        <end position="95"/>
    </location>
</feature>
<evidence type="ECO:0000313" key="2">
    <source>
        <dbReference type="EMBL" id="WDF81866.1"/>
    </source>
</evidence>
<gene>
    <name evidence="2" type="ORF">PQ472_07990</name>
</gene>
<evidence type="ECO:0000313" key="3">
    <source>
        <dbReference type="Proteomes" id="UP001220377"/>
    </source>
</evidence>
<dbReference type="EMBL" id="CP117884">
    <property type="protein sequence ID" value="WDF81866.1"/>
    <property type="molecule type" value="Genomic_DNA"/>
</dbReference>
<dbReference type="RefSeq" id="WP_274258918.1">
    <property type="nucleotide sequence ID" value="NZ_CP117884.1"/>
</dbReference>
<evidence type="ECO:0000259" key="1">
    <source>
        <dbReference type="Pfam" id="PF06114"/>
    </source>
</evidence>
<reference evidence="2 3" key="1">
    <citation type="submission" date="2023-02" db="EMBL/GenBank/DDBJ databases">
        <title>Genome sequence of Lacticaseibacillus sp. KACC 23028.</title>
        <authorList>
            <person name="Kim S."/>
            <person name="Heo J."/>
            <person name="Kwon S.-W."/>
        </authorList>
    </citation>
    <scope>NUCLEOTIDE SEQUENCE [LARGE SCALE GENOMIC DNA]</scope>
    <source>
        <strain evidence="2 3">KACC 23028</strain>
    </source>
</reference>
<organism evidence="2 3">
    <name type="scientific">Lacticaseibacillus pabuli</name>
    <dbReference type="NCBI Taxonomy" id="3025672"/>
    <lineage>
        <taxon>Bacteria</taxon>
        <taxon>Bacillati</taxon>
        <taxon>Bacillota</taxon>
        <taxon>Bacilli</taxon>
        <taxon>Lactobacillales</taxon>
        <taxon>Lactobacillaceae</taxon>
        <taxon>Lacticaseibacillus</taxon>
    </lineage>
</organism>